<name>Q1IIM3_KORVE</name>
<dbReference type="InterPro" id="IPR039568">
    <property type="entry name" value="Peptidase_MA-like_dom"/>
</dbReference>
<organism evidence="4 5">
    <name type="scientific">Koribacter versatilis (strain Ellin345)</name>
    <dbReference type="NCBI Taxonomy" id="204669"/>
    <lineage>
        <taxon>Bacteria</taxon>
        <taxon>Pseudomonadati</taxon>
        <taxon>Acidobacteriota</taxon>
        <taxon>Terriglobia</taxon>
        <taxon>Terriglobales</taxon>
        <taxon>Candidatus Korobacteraceae</taxon>
        <taxon>Candidatus Korobacter</taxon>
    </lineage>
</organism>
<protein>
    <submittedName>
        <fullName evidence="4">TPR repeat protein</fullName>
    </submittedName>
</protein>
<keyword evidence="5" id="KW-1185">Reference proteome</keyword>
<dbReference type="Proteomes" id="UP000002432">
    <property type="component" value="Chromosome"/>
</dbReference>
<dbReference type="STRING" id="204669.Acid345_4277"/>
<evidence type="ECO:0000313" key="5">
    <source>
        <dbReference type="Proteomes" id="UP000002432"/>
    </source>
</evidence>
<dbReference type="InterPro" id="IPR019734">
    <property type="entry name" value="TPR_rpt"/>
</dbReference>
<dbReference type="EnsemblBacteria" id="ABF43277">
    <property type="protein sequence ID" value="ABF43277"/>
    <property type="gene ID" value="Acid345_4277"/>
</dbReference>
<dbReference type="HOGENOM" id="CLU_583661_0_0_0"/>
<dbReference type="AlphaFoldDB" id="Q1IIM3"/>
<reference evidence="4 5" key="1">
    <citation type="journal article" date="2009" name="Appl. Environ. Microbiol.">
        <title>Three genomes from the phylum Acidobacteria provide insight into the lifestyles of these microorganisms in soils.</title>
        <authorList>
            <person name="Ward N.L."/>
            <person name="Challacombe J.F."/>
            <person name="Janssen P.H."/>
            <person name="Henrissat B."/>
            <person name="Coutinho P.M."/>
            <person name="Wu M."/>
            <person name="Xie G."/>
            <person name="Haft D.H."/>
            <person name="Sait M."/>
            <person name="Badger J."/>
            <person name="Barabote R.D."/>
            <person name="Bradley B."/>
            <person name="Brettin T.S."/>
            <person name="Brinkac L.M."/>
            <person name="Bruce D."/>
            <person name="Creasy T."/>
            <person name="Daugherty S.C."/>
            <person name="Davidsen T.M."/>
            <person name="DeBoy R.T."/>
            <person name="Detter J.C."/>
            <person name="Dodson R.J."/>
            <person name="Durkin A.S."/>
            <person name="Ganapathy A."/>
            <person name="Gwinn-Giglio M."/>
            <person name="Han C.S."/>
            <person name="Khouri H."/>
            <person name="Kiss H."/>
            <person name="Kothari S.P."/>
            <person name="Madupu R."/>
            <person name="Nelson K.E."/>
            <person name="Nelson W.C."/>
            <person name="Paulsen I."/>
            <person name="Penn K."/>
            <person name="Ren Q."/>
            <person name="Rosovitz M.J."/>
            <person name="Selengut J.D."/>
            <person name="Shrivastava S."/>
            <person name="Sullivan S.A."/>
            <person name="Tapia R."/>
            <person name="Thompson L.S."/>
            <person name="Watkins K.L."/>
            <person name="Yang Q."/>
            <person name="Yu C."/>
            <person name="Zafar N."/>
            <person name="Zhou L."/>
            <person name="Kuske C.R."/>
        </authorList>
    </citation>
    <scope>NUCLEOTIDE SEQUENCE [LARGE SCALE GENOMIC DNA]</scope>
    <source>
        <strain evidence="4 5">Ellin345</strain>
    </source>
</reference>
<keyword evidence="2" id="KW-0732">Signal</keyword>
<keyword evidence="1" id="KW-0802">TPR repeat</keyword>
<dbReference type="RefSeq" id="WP_011525074.1">
    <property type="nucleotide sequence ID" value="NC_008009.1"/>
</dbReference>
<evidence type="ECO:0000256" key="1">
    <source>
        <dbReference type="PROSITE-ProRule" id="PRU00339"/>
    </source>
</evidence>
<dbReference type="InterPro" id="IPR011990">
    <property type="entry name" value="TPR-like_helical_dom_sf"/>
</dbReference>
<feature type="chain" id="PRO_5004191033" evidence="2">
    <location>
        <begin position="21"/>
        <end position="468"/>
    </location>
</feature>
<feature type="repeat" description="TPR" evidence="1">
    <location>
        <begin position="189"/>
        <end position="222"/>
    </location>
</feature>
<dbReference type="PROSITE" id="PS50005">
    <property type="entry name" value="TPR"/>
    <property type="match status" value="3"/>
</dbReference>
<feature type="repeat" description="TPR" evidence="1">
    <location>
        <begin position="155"/>
        <end position="188"/>
    </location>
</feature>
<dbReference type="eggNOG" id="COG0457">
    <property type="taxonomic scope" value="Bacteria"/>
</dbReference>
<evidence type="ECO:0000313" key="4">
    <source>
        <dbReference type="EMBL" id="ABF43277.1"/>
    </source>
</evidence>
<evidence type="ECO:0000256" key="2">
    <source>
        <dbReference type="SAM" id="SignalP"/>
    </source>
</evidence>
<dbReference type="SUPFAM" id="SSF48452">
    <property type="entry name" value="TPR-like"/>
    <property type="match status" value="1"/>
</dbReference>
<dbReference type="SMART" id="SM00028">
    <property type="entry name" value="TPR"/>
    <property type="match status" value="3"/>
</dbReference>
<dbReference type="Pfam" id="PF13432">
    <property type="entry name" value="TPR_16"/>
    <property type="match status" value="1"/>
</dbReference>
<dbReference type="KEGG" id="aba:Acid345_4277"/>
<dbReference type="Gene3D" id="1.25.40.10">
    <property type="entry name" value="Tetratricopeptide repeat domain"/>
    <property type="match status" value="1"/>
</dbReference>
<evidence type="ECO:0000259" key="3">
    <source>
        <dbReference type="Pfam" id="PF13485"/>
    </source>
</evidence>
<dbReference type="OrthoDB" id="9787613at2"/>
<feature type="domain" description="Peptidase MA-like" evidence="3">
    <location>
        <begin position="279"/>
        <end position="463"/>
    </location>
</feature>
<gene>
    <name evidence="4" type="ordered locus">Acid345_4277</name>
</gene>
<proteinExistence type="predicted"/>
<dbReference type="EMBL" id="CP000360">
    <property type="protein sequence ID" value="ABF43277.1"/>
    <property type="molecule type" value="Genomic_DNA"/>
</dbReference>
<dbReference type="Pfam" id="PF13181">
    <property type="entry name" value="TPR_8"/>
    <property type="match status" value="1"/>
</dbReference>
<feature type="signal peptide" evidence="2">
    <location>
        <begin position="1"/>
        <end position="20"/>
    </location>
</feature>
<accession>Q1IIM3</accession>
<feature type="repeat" description="TPR" evidence="1">
    <location>
        <begin position="121"/>
        <end position="154"/>
    </location>
</feature>
<dbReference type="Pfam" id="PF13485">
    <property type="entry name" value="Peptidase_MA_2"/>
    <property type="match status" value="1"/>
</dbReference>
<sequence length="468" mass="50688">MRFSACLLLLLSLGSLSLSAETIVLKNGRKILVDSVREEKDKVLYEIGDSSYAIPKSSVDHIDAFGSPLSSHGPAAAPEFVPQTATPVFGAAAEVHVIKNDRIDDVAIADAERNGDAATAAAANFMAGRFALEQGDRDAAARYFDRALRFKSDDANVLINYAAVLVRTGRPQEALPLAERAVRAAPDSPDAWAVLGYANLQADRSKDAIPAFEKSLKLRPDPTVEAFLKRAHKETTTEADYTAAESSHFTLRFEGKASQNGLPRDILEQLDSDYDGLVSQLGVAPHGSITVILYTEQAFFDVTQAPSWSGAINDGKLRIPISGVSQMTSELARVLRHELTHSFITQIARGRCPYWLNEGVAQLMEPKSISSAGPLLAKLYASQREIPLNALEGSFMGLDGNSAAIAYAESLTAVEYINDTYGMSDVRRLLERIGEGSSTEAALRSTFNVGYGQFEEDIATYLKSKYGQ</sequence>